<dbReference type="Proteomes" id="UP001276659">
    <property type="component" value="Unassembled WGS sequence"/>
</dbReference>
<feature type="transmembrane region" description="Helical" evidence="2">
    <location>
        <begin position="414"/>
        <end position="432"/>
    </location>
</feature>
<keyword evidence="2" id="KW-0812">Transmembrane</keyword>
<gene>
    <name evidence="3" type="ORF">OEA41_000142</name>
</gene>
<protein>
    <submittedName>
        <fullName evidence="3">Uncharacterized protein</fullName>
    </submittedName>
</protein>
<name>A0AAD9ZFF8_9LECA</name>
<accession>A0AAD9ZFF8</accession>
<evidence type="ECO:0000313" key="3">
    <source>
        <dbReference type="EMBL" id="KAK3178010.1"/>
    </source>
</evidence>
<feature type="compositionally biased region" description="Low complexity" evidence="1">
    <location>
        <begin position="114"/>
        <end position="124"/>
    </location>
</feature>
<feature type="region of interest" description="Disordered" evidence="1">
    <location>
        <begin position="194"/>
        <end position="233"/>
    </location>
</feature>
<evidence type="ECO:0000313" key="4">
    <source>
        <dbReference type="Proteomes" id="UP001276659"/>
    </source>
</evidence>
<sequence length="460" mass="52041">MNRQRRSKGRRPRLHQATPLAFHHFYGFDGEEDYSNARAREIKSRVKRIITSSEAQADTNPFAGFTDGEDDDRQKLRVRDLTTQPEASKNPTNNQGDSDIFFHIDSDGDPIQPTPSSSASPPTKTSEKKCHHDPDFDELYDVSDSDSCSLCCSTRKQSLQSTRLATHREPLTLTSPNALIGRYPSDADAELTDAHRKLNLDPNRKRKSGKYVRKSKGYSSSFPTQEHRCEKVEPSERAKSLCAELLGKPDLEKFEGSNILERRKKWKAWFKDARRKANSPETHEGYELDTEVAPFFDQGVPEPCSQQSTSAQTGLRDPMEQEELTRISVPREPPYQAAIAKCPPRARYTCVQYVLAYEGRTNNNQCPQPMRAMTPLSLSIPPLTLPIPLLTLRFHSCSLRTRIRLRRLSCERCGLSRSGIIVGLLCILVGMIRTGDRGGRNKHSNALYNDEMIAFKKSDI</sequence>
<keyword evidence="2" id="KW-0472">Membrane</keyword>
<feature type="compositionally biased region" description="Basic residues" evidence="1">
    <location>
        <begin position="204"/>
        <end position="216"/>
    </location>
</feature>
<keyword evidence="4" id="KW-1185">Reference proteome</keyword>
<organism evidence="3 4">
    <name type="scientific">Lepraria neglecta</name>
    <dbReference type="NCBI Taxonomy" id="209136"/>
    <lineage>
        <taxon>Eukaryota</taxon>
        <taxon>Fungi</taxon>
        <taxon>Dikarya</taxon>
        <taxon>Ascomycota</taxon>
        <taxon>Pezizomycotina</taxon>
        <taxon>Lecanoromycetes</taxon>
        <taxon>OSLEUM clade</taxon>
        <taxon>Lecanoromycetidae</taxon>
        <taxon>Lecanorales</taxon>
        <taxon>Lecanorineae</taxon>
        <taxon>Stereocaulaceae</taxon>
        <taxon>Lepraria</taxon>
    </lineage>
</organism>
<dbReference type="AlphaFoldDB" id="A0AAD9ZFF8"/>
<feature type="region of interest" description="Disordered" evidence="1">
    <location>
        <begin position="80"/>
        <end position="133"/>
    </location>
</feature>
<evidence type="ECO:0000256" key="2">
    <source>
        <dbReference type="SAM" id="Phobius"/>
    </source>
</evidence>
<feature type="compositionally biased region" description="Polar residues" evidence="1">
    <location>
        <begin position="81"/>
        <end position="97"/>
    </location>
</feature>
<proteinExistence type="predicted"/>
<dbReference type="EMBL" id="JASNWA010000003">
    <property type="protein sequence ID" value="KAK3178010.1"/>
    <property type="molecule type" value="Genomic_DNA"/>
</dbReference>
<feature type="compositionally biased region" description="Basic and acidic residues" evidence="1">
    <location>
        <begin position="194"/>
        <end position="203"/>
    </location>
</feature>
<keyword evidence="2" id="KW-1133">Transmembrane helix</keyword>
<evidence type="ECO:0000256" key="1">
    <source>
        <dbReference type="SAM" id="MobiDB-lite"/>
    </source>
</evidence>
<reference evidence="3" key="1">
    <citation type="submission" date="2022-11" db="EMBL/GenBank/DDBJ databases">
        <title>Chromosomal genome sequence assembly and mating type (MAT) locus characterization of the leprose asexual lichenized fungus Lepraria neglecta (Nyl.) Erichsen.</title>
        <authorList>
            <person name="Allen J.L."/>
            <person name="Pfeffer B."/>
        </authorList>
    </citation>
    <scope>NUCLEOTIDE SEQUENCE</scope>
    <source>
        <strain evidence="3">Allen 5258</strain>
    </source>
</reference>
<comment type="caution">
    <text evidence="3">The sequence shown here is derived from an EMBL/GenBank/DDBJ whole genome shotgun (WGS) entry which is preliminary data.</text>
</comment>